<keyword evidence="10 19" id="KW-0274">FAD</keyword>
<comment type="caution">
    <text evidence="19">Lacks conserved residue(s) required for the propagation of feature annotation.</text>
</comment>
<evidence type="ECO:0000256" key="10">
    <source>
        <dbReference type="ARBA" id="ARBA00022827"/>
    </source>
</evidence>
<dbReference type="GO" id="GO:0051301">
    <property type="term" value="P:cell division"/>
    <property type="evidence" value="ECO:0007669"/>
    <property type="project" value="UniProtKB-KW"/>
</dbReference>
<evidence type="ECO:0000256" key="15">
    <source>
        <dbReference type="ARBA" id="ARBA00023306"/>
    </source>
</evidence>
<dbReference type="GO" id="GO:0005829">
    <property type="term" value="C:cytosol"/>
    <property type="evidence" value="ECO:0007669"/>
    <property type="project" value="TreeGrafter"/>
</dbReference>
<dbReference type="InterPro" id="IPR003170">
    <property type="entry name" value="MurB"/>
</dbReference>
<evidence type="ECO:0000256" key="9">
    <source>
        <dbReference type="ARBA" id="ARBA00022630"/>
    </source>
</evidence>
<feature type="domain" description="FAD-binding PCMH-type" evidence="20">
    <location>
        <begin position="33"/>
        <end position="214"/>
    </location>
</feature>
<comment type="caution">
    <text evidence="21">The sequence shown here is derived from an EMBL/GenBank/DDBJ whole genome shotgun (WGS) entry which is preliminary data.</text>
</comment>
<keyword evidence="12 19" id="KW-0133">Cell shape</keyword>
<dbReference type="SUPFAM" id="SSF56194">
    <property type="entry name" value="Uridine diphospho-N-Acetylenolpyruvylglucosamine reductase, MurB, C-terminal domain"/>
    <property type="match status" value="1"/>
</dbReference>
<evidence type="ECO:0000256" key="5">
    <source>
        <dbReference type="ARBA" id="ARBA00012518"/>
    </source>
</evidence>
<comment type="function">
    <text evidence="2 19">Cell wall formation.</text>
</comment>
<dbReference type="NCBIfam" id="TIGR00179">
    <property type="entry name" value="murB"/>
    <property type="match status" value="1"/>
</dbReference>
<evidence type="ECO:0000256" key="12">
    <source>
        <dbReference type="ARBA" id="ARBA00022960"/>
    </source>
</evidence>
<evidence type="ECO:0000256" key="4">
    <source>
        <dbReference type="ARBA" id="ARBA00004752"/>
    </source>
</evidence>
<evidence type="ECO:0000256" key="11">
    <source>
        <dbReference type="ARBA" id="ARBA00022857"/>
    </source>
</evidence>
<dbReference type="GO" id="GO:0008360">
    <property type="term" value="P:regulation of cell shape"/>
    <property type="evidence" value="ECO:0007669"/>
    <property type="project" value="UniProtKB-KW"/>
</dbReference>
<dbReference type="HOGENOM" id="CLU_035304_1_1_12"/>
<dbReference type="AlphaFoldDB" id="A0A0E2E3Q7"/>
<keyword evidence="7 19" id="KW-0963">Cytoplasm</keyword>
<dbReference type="GO" id="GO:0071949">
    <property type="term" value="F:FAD binding"/>
    <property type="evidence" value="ECO:0007669"/>
    <property type="project" value="InterPro"/>
</dbReference>
<accession>A0A0E2E3Q7</accession>
<dbReference type="HAMAP" id="MF_00037">
    <property type="entry name" value="MurB"/>
    <property type="match status" value="1"/>
</dbReference>
<dbReference type="InterPro" id="IPR016169">
    <property type="entry name" value="FAD-bd_PCMH_sub2"/>
</dbReference>
<comment type="catalytic activity">
    <reaction evidence="18 19">
        <text>UDP-N-acetyl-alpha-D-muramate + NADP(+) = UDP-N-acetyl-3-O-(1-carboxyvinyl)-alpha-D-glucosamine + NADPH + H(+)</text>
        <dbReference type="Rhea" id="RHEA:12248"/>
        <dbReference type="ChEBI" id="CHEBI:15378"/>
        <dbReference type="ChEBI" id="CHEBI:57783"/>
        <dbReference type="ChEBI" id="CHEBI:58349"/>
        <dbReference type="ChEBI" id="CHEBI:68483"/>
        <dbReference type="ChEBI" id="CHEBI:70757"/>
        <dbReference type="EC" id="1.3.1.98"/>
    </reaction>
</comment>
<evidence type="ECO:0000256" key="18">
    <source>
        <dbReference type="ARBA" id="ARBA00048914"/>
    </source>
</evidence>
<dbReference type="UniPathway" id="UPA00219"/>
<dbReference type="PROSITE" id="PS51387">
    <property type="entry name" value="FAD_PCMH"/>
    <property type="match status" value="1"/>
</dbReference>
<dbReference type="RefSeq" id="WP_002684628.1">
    <property type="nucleotide sequence ID" value="NZ_CM001795.1"/>
</dbReference>
<dbReference type="NCBIfam" id="NF010480">
    <property type="entry name" value="PRK13905.1"/>
    <property type="match status" value="1"/>
</dbReference>
<evidence type="ECO:0000256" key="14">
    <source>
        <dbReference type="ARBA" id="ARBA00023002"/>
    </source>
</evidence>
<name>A0A0E2E3Q7_TREDN</name>
<feature type="active site" description="Proton donor" evidence="19">
    <location>
        <position position="243"/>
    </location>
</feature>
<dbReference type="PATRIC" id="fig|999432.5.peg.1573"/>
<evidence type="ECO:0000256" key="8">
    <source>
        <dbReference type="ARBA" id="ARBA00022618"/>
    </source>
</evidence>
<dbReference type="Gene3D" id="3.30.43.10">
    <property type="entry name" value="Uridine Diphospho-n-acetylenolpyruvylglucosamine Reductase, domain 2"/>
    <property type="match status" value="1"/>
</dbReference>
<dbReference type="Gene3D" id="3.90.78.10">
    <property type="entry name" value="UDP-N-acetylenolpyruvoylglucosamine reductase, C-terminal domain"/>
    <property type="match status" value="1"/>
</dbReference>
<keyword evidence="13 19" id="KW-0573">Peptidoglycan synthesis</keyword>
<comment type="cofactor">
    <cofactor evidence="1 19">
        <name>FAD</name>
        <dbReference type="ChEBI" id="CHEBI:57692"/>
    </cofactor>
</comment>
<dbReference type="InterPro" id="IPR036635">
    <property type="entry name" value="MurB_C_sf"/>
</dbReference>
<dbReference type="InterPro" id="IPR006094">
    <property type="entry name" value="Oxid_FAD_bind_N"/>
</dbReference>
<evidence type="ECO:0000256" key="1">
    <source>
        <dbReference type="ARBA" id="ARBA00001974"/>
    </source>
</evidence>
<organism evidence="21">
    <name type="scientific">Treponema denticola H-22</name>
    <dbReference type="NCBI Taxonomy" id="999432"/>
    <lineage>
        <taxon>Bacteria</taxon>
        <taxon>Pseudomonadati</taxon>
        <taxon>Spirochaetota</taxon>
        <taxon>Spirochaetia</taxon>
        <taxon>Spirochaetales</taxon>
        <taxon>Treponemataceae</taxon>
        <taxon>Treponema</taxon>
    </lineage>
</organism>
<dbReference type="GO" id="GO:0009252">
    <property type="term" value="P:peptidoglycan biosynthetic process"/>
    <property type="evidence" value="ECO:0007669"/>
    <property type="project" value="UniProtKB-UniRule"/>
</dbReference>
<reference evidence="21" key="1">
    <citation type="submission" date="2012-01" db="EMBL/GenBank/DDBJ databases">
        <title>The Genome Sequence of Treponema denticola H-22.</title>
        <authorList>
            <consortium name="The Broad Institute Genome Sequencing Platform"/>
            <person name="Earl A."/>
            <person name="Ward D."/>
            <person name="Feldgarden M."/>
            <person name="Gevers D."/>
            <person name="Blanton J.M."/>
            <person name="Fenno C.J."/>
            <person name="Baranova O.V."/>
            <person name="Mathney J."/>
            <person name="Dewhirst F.E."/>
            <person name="Izard J."/>
            <person name="Young S.K."/>
            <person name="Zeng Q."/>
            <person name="Gargeya S."/>
            <person name="Fitzgerald M."/>
            <person name="Haas B."/>
            <person name="Abouelleil A."/>
            <person name="Alvarado L."/>
            <person name="Arachchi H.M."/>
            <person name="Berlin A."/>
            <person name="Chapman S.B."/>
            <person name="Gearin G."/>
            <person name="Goldberg J."/>
            <person name="Griggs A."/>
            <person name="Gujja S."/>
            <person name="Hansen M."/>
            <person name="Heiman D."/>
            <person name="Howarth C."/>
            <person name="Larimer J."/>
            <person name="Lui A."/>
            <person name="MacDonald P.J.P."/>
            <person name="McCowen C."/>
            <person name="Montmayeur A."/>
            <person name="Murphy C."/>
            <person name="Neiman D."/>
            <person name="Pearson M."/>
            <person name="Priest M."/>
            <person name="Roberts A."/>
            <person name="Saif S."/>
            <person name="Shea T."/>
            <person name="Sisk P."/>
            <person name="Stolte C."/>
            <person name="Sykes S."/>
            <person name="Wortman J."/>
            <person name="Nusbaum C."/>
            <person name="Birren B."/>
        </authorList>
    </citation>
    <scope>NUCLEOTIDE SEQUENCE [LARGE SCALE GENOMIC DNA]</scope>
    <source>
        <strain evidence="21">H-22</strain>
    </source>
</reference>
<evidence type="ECO:0000256" key="7">
    <source>
        <dbReference type="ARBA" id="ARBA00022490"/>
    </source>
</evidence>
<dbReference type="InterPro" id="IPR016167">
    <property type="entry name" value="FAD-bd_PCMH_sub1"/>
</dbReference>
<proteinExistence type="inferred from homology"/>
<dbReference type="InterPro" id="IPR036318">
    <property type="entry name" value="FAD-bd_PCMH-like_sf"/>
</dbReference>
<protein>
    <recommendedName>
        <fullName evidence="6 19">UDP-N-acetylenolpyruvoylglucosamine reductase</fullName>
        <ecNumber evidence="5 19">1.3.1.98</ecNumber>
    </recommendedName>
    <alternativeName>
        <fullName evidence="17 19">UDP-N-acetylmuramate dehydrogenase</fullName>
    </alternativeName>
</protein>
<dbReference type="EC" id="1.3.1.98" evidence="5 19"/>
<keyword evidence="11 19" id="KW-0521">NADP</keyword>
<dbReference type="EMBL" id="AGDV01000012">
    <property type="protein sequence ID" value="EMB33157.1"/>
    <property type="molecule type" value="Genomic_DNA"/>
</dbReference>
<dbReference type="InterPro" id="IPR011601">
    <property type="entry name" value="MurB_C"/>
</dbReference>
<dbReference type="PANTHER" id="PTHR21071">
    <property type="entry name" value="UDP-N-ACETYLENOLPYRUVOYLGLUCOSAMINE REDUCTASE"/>
    <property type="match status" value="1"/>
</dbReference>
<keyword evidence="16 19" id="KW-0961">Cell wall biogenesis/degradation</keyword>
<keyword evidence="15 19" id="KW-0131">Cell cycle</keyword>
<dbReference type="Gene3D" id="3.30.465.10">
    <property type="match status" value="1"/>
</dbReference>
<evidence type="ECO:0000256" key="16">
    <source>
        <dbReference type="ARBA" id="ARBA00023316"/>
    </source>
</evidence>
<comment type="similarity">
    <text evidence="19">Belongs to the MurB family.</text>
</comment>
<evidence type="ECO:0000256" key="6">
    <source>
        <dbReference type="ARBA" id="ARBA00015188"/>
    </source>
</evidence>
<dbReference type="SUPFAM" id="SSF56176">
    <property type="entry name" value="FAD-binding/transporter-associated domain-like"/>
    <property type="match status" value="1"/>
</dbReference>
<dbReference type="Proteomes" id="UP000011705">
    <property type="component" value="Chromosome"/>
</dbReference>
<keyword evidence="9 19" id="KW-0285">Flavoprotein</keyword>
<evidence type="ECO:0000256" key="2">
    <source>
        <dbReference type="ARBA" id="ARBA00003921"/>
    </source>
</evidence>
<dbReference type="InterPro" id="IPR016166">
    <property type="entry name" value="FAD-bd_PCMH"/>
</dbReference>
<dbReference type="GO" id="GO:0008762">
    <property type="term" value="F:UDP-N-acetylmuramate dehydrogenase activity"/>
    <property type="evidence" value="ECO:0007669"/>
    <property type="project" value="UniProtKB-UniRule"/>
</dbReference>
<dbReference type="PANTHER" id="PTHR21071:SF4">
    <property type="entry name" value="UDP-N-ACETYLENOLPYRUVOYLGLUCOSAMINE REDUCTASE"/>
    <property type="match status" value="1"/>
</dbReference>
<comment type="pathway">
    <text evidence="4 19">Cell wall biogenesis; peptidoglycan biosynthesis.</text>
</comment>
<evidence type="ECO:0000256" key="3">
    <source>
        <dbReference type="ARBA" id="ARBA00004496"/>
    </source>
</evidence>
<evidence type="ECO:0000256" key="13">
    <source>
        <dbReference type="ARBA" id="ARBA00022984"/>
    </source>
</evidence>
<feature type="active site" evidence="19">
    <location>
        <position position="315"/>
    </location>
</feature>
<evidence type="ECO:0000256" key="17">
    <source>
        <dbReference type="ARBA" id="ARBA00031026"/>
    </source>
</evidence>
<keyword evidence="14 19" id="KW-0560">Oxidoreductase</keyword>
<dbReference type="Pfam" id="PF01565">
    <property type="entry name" value="FAD_binding_4"/>
    <property type="match status" value="1"/>
</dbReference>
<dbReference type="GO" id="GO:0071555">
    <property type="term" value="P:cell wall organization"/>
    <property type="evidence" value="ECO:0007669"/>
    <property type="project" value="UniProtKB-KW"/>
</dbReference>
<dbReference type="Pfam" id="PF02873">
    <property type="entry name" value="MurB_C"/>
    <property type="match status" value="1"/>
</dbReference>
<gene>
    <name evidence="19" type="primary">murB</name>
    <name evidence="21" type="ORF">HMPREF9726_01518</name>
</gene>
<comment type="subcellular location">
    <subcellularLocation>
        <location evidence="3 19">Cytoplasm</location>
    </subcellularLocation>
</comment>
<evidence type="ECO:0000313" key="21">
    <source>
        <dbReference type="EMBL" id="EMB33157.1"/>
    </source>
</evidence>
<sequence>MNNLFSILHNTPLFQEGTIEFYKPLKPLTSYKIGGPAEALFCPKDEDHLKEALIFLSKNKISASLIGGGTNILVSDKGFRGVLISLKNLNKIEIIGESENRVFVRAGAGILTDKLTKWAVENSLSGLECFGGLPGSVGGAVFMNARCYDVSISDRLKSIKYILADGDKTEFAEYEYNPSDWDYKVSPFQQNPVSTEISKNRKIVLSAVFTLTHGIKEEIAVKTEEKVQDRISKGHFKAPSAGSTFKNNRAFGLPSGKLIEDAGLKGLCEGGAQVAPWHGNFIINKHDASASDIKTLIEKVQKTVKDKTGFLLEPEVIFAGDWG</sequence>
<evidence type="ECO:0000259" key="20">
    <source>
        <dbReference type="PROSITE" id="PS51387"/>
    </source>
</evidence>
<keyword evidence="8 19" id="KW-0132">Cell division</keyword>
<evidence type="ECO:0000256" key="19">
    <source>
        <dbReference type="HAMAP-Rule" id="MF_00037"/>
    </source>
</evidence>